<dbReference type="EMBL" id="JARKIK010000020">
    <property type="protein sequence ID" value="KAK8745214.1"/>
    <property type="molecule type" value="Genomic_DNA"/>
</dbReference>
<reference evidence="2" key="2">
    <citation type="submission" date="2024-01" db="EMBL/GenBank/DDBJ databases">
        <authorList>
            <person name="He J."/>
            <person name="Wang M."/>
            <person name="Zheng J."/>
            <person name="Liu Z."/>
        </authorList>
    </citation>
    <scope>NUCLEOTIDE SEQUENCE</scope>
    <source>
        <strain evidence="2">ZL_2023a</strain>
        <tissue evidence="2">Muscle</tissue>
    </source>
</reference>
<dbReference type="Proteomes" id="UP001445076">
    <property type="component" value="Unassembled WGS sequence"/>
</dbReference>
<evidence type="ECO:0000256" key="1">
    <source>
        <dbReference type="SAM" id="MobiDB-lite"/>
    </source>
</evidence>
<evidence type="ECO:0000313" key="3">
    <source>
        <dbReference type="Proteomes" id="UP001445076"/>
    </source>
</evidence>
<name>A0AAW0XKZ6_CHEQU</name>
<comment type="caution">
    <text evidence="2">The sequence shown here is derived from an EMBL/GenBank/DDBJ whole genome shotgun (WGS) entry which is preliminary data.</text>
</comment>
<dbReference type="AlphaFoldDB" id="A0AAW0XKZ6"/>
<proteinExistence type="predicted"/>
<reference evidence="2 3" key="1">
    <citation type="journal article" date="2024" name="BMC Genomics">
        <title>Genome assembly of redclaw crayfish (Cherax quadricarinatus) provides insights into its immune adaptation and hypoxia tolerance.</title>
        <authorList>
            <person name="Liu Z."/>
            <person name="Zheng J."/>
            <person name="Li H."/>
            <person name="Fang K."/>
            <person name="Wang S."/>
            <person name="He J."/>
            <person name="Zhou D."/>
            <person name="Weng S."/>
            <person name="Chi M."/>
            <person name="Gu Z."/>
            <person name="He J."/>
            <person name="Li F."/>
            <person name="Wang M."/>
        </authorList>
    </citation>
    <scope>NUCLEOTIDE SEQUENCE [LARGE SCALE GENOMIC DNA]</scope>
    <source>
        <strain evidence="2">ZL_2023a</strain>
    </source>
</reference>
<keyword evidence="3" id="KW-1185">Reference proteome</keyword>
<gene>
    <name evidence="2" type="ORF">OTU49_000515</name>
</gene>
<feature type="region of interest" description="Disordered" evidence="1">
    <location>
        <begin position="21"/>
        <end position="91"/>
    </location>
</feature>
<dbReference type="EMBL" id="JARKIK010000020">
    <property type="protein sequence ID" value="KAK8745213.1"/>
    <property type="molecule type" value="Genomic_DNA"/>
</dbReference>
<dbReference type="EMBL" id="JARKIK010000020">
    <property type="protein sequence ID" value="KAK8745215.1"/>
    <property type="molecule type" value="Genomic_DNA"/>
</dbReference>
<feature type="compositionally biased region" description="Polar residues" evidence="1">
    <location>
        <begin position="67"/>
        <end position="81"/>
    </location>
</feature>
<accession>A0AAW0XKZ6</accession>
<sequence length="187" mass="21150">MNHNDINQHIMGVNEDAEFFTDYGNPGGGDARGNSRSYYPSEMFSPPTFSNQDLVSDPLYRQDLSRSENSSLRNTSANTSGHLAGDELPSEHQQEIHAENDNGNCRQLSSRRLQSQSNSRTELGVSLDQQDIQEMRESIQQEHLLRALYNEALQQVEMLSPDYLGDLEHEDLFAELIPELVSFGSWT</sequence>
<protein>
    <submittedName>
        <fullName evidence="2">Uncharacterized protein</fullName>
    </submittedName>
</protein>
<organism evidence="2 3">
    <name type="scientific">Cherax quadricarinatus</name>
    <name type="common">Australian red claw crayfish</name>
    <dbReference type="NCBI Taxonomy" id="27406"/>
    <lineage>
        <taxon>Eukaryota</taxon>
        <taxon>Metazoa</taxon>
        <taxon>Ecdysozoa</taxon>
        <taxon>Arthropoda</taxon>
        <taxon>Crustacea</taxon>
        <taxon>Multicrustacea</taxon>
        <taxon>Malacostraca</taxon>
        <taxon>Eumalacostraca</taxon>
        <taxon>Eucarida</taxon>
        <taxon>Decapoda</taxon>
        <taxon>Pleocyemata</taxon>
        <taxon>Astacidea</taxon>
        <taxon>Parastacoidea</taxon>
        <taxon>Parastacidae</taxon>
        <taxon>Cherax</taxon>
    </lineage>
</organism>
<evidence type="ECO:0000313" key="2">
    <source>
        <dbReference type="EMBL" id="KAK8745215.1"/>
    </source>
</evidence>